<dbReference type="Proteomes" id="UP000015106">
    <property type="component" value="Chromosome 4"/>
</dbReference>
<accession>A0A8R7U9A8</accession>
<reference evidence="1" key="3">
    <citation type="submission" date="2022-06" db="UniProtKB">
        <authorList>
            <consortium name="EnsemblPlants"/>
        </authorList>
    </citation>
    <scope>IDENTIFICATION</scope>
</reference>
<name>A0A8R7U9A8_TRIUA</name>
<reference evidence="1" key="2">
    <citation type="submission" date="2018-03" db="EMBL/GenBank/DDBJ databases">
        <title>The Triticum urartu genome reveals the dynamic nature of wheat genome evolution.</title>
        <authorList>
            <person name="Ling H."/>
            <person name="Ma B."/>
            <person name="Shi X."/>
            <person name="Liu H."/>
            <person name="Dong L."/>
            <person name="Sun H."/>
            <person name="Cao Y."/>
            <person name="Gao Q."/>
            <person name="Zheng S."/>
            <person name="Li Y."/>
            <person name="Yu Y."/>
            <person name="Du H."/>
            <person name="Qi M."/>
            <person name="Li Y."/>
            <person name="Yu H."/>
            <person name="Cui Y."/>
            <person name="Wang N."/>
            <person name="Chen C."/>
            <person name="Wu H."/>
            <person name="Zhao Y."/>
            <person name="Zhang J."/>
            <person name="Li Y."/>
            <person name="Zhou W."/>
            <person name="Zhang B."/>
            <person name="Hu W."/>
            <person name="Eijk M."/>
            <person name="Tang J."/>
            <person name="Witsenboer H."/>
            <person name="Zhao S."/>
            <person name="Li Z."/>
            <person name="Zhang A."/>
            <person name="Wang D."/>
            <person name="Liang C."/>
        </authorList>
    </citation>
    <scope>NUCLEOTIDE SEQUENCE [LARGE SCALE GENOMIC DNA]</scope>
    <source>
        <strain evidence="1">cv. G1812</strain>
    </source>
</reference>
<organism evidence="1 2">
    <name type="scientific">Triticum urartu</name>
    <name type="common">Red wild einkorn</name>
    <name type="synonym">Crithodium urartu</name>
    <dbReference type="NCBI Taxonomy" id="4572"/>
    <lineage>
        <taxon>Eukaryota</taxon>
        <taxon>Viridiplantae</taxon>
        <taxon>Streptophyta</taxon>
        <taxon>Embryophyta</taxon>
        <taxon>Tracheophyta</taxon>
        <taxon>Spermatophyta</taxon>
        <taxon>Magnoliopsida</taxon>
        <taxon>Liliopsida</taxon>
        <taxon>Poales</taxon>
        <taxon>Poaceae</taxon>
        <taxon>BOP clade</taxon>
        <taxon>Pooideae</taxon>
        <taxon>Triticodae</taxon>
        <taxon>Triticeae</taxon>
        <taxon>Triticinae</taxon>
        <taxon>Triticum</taxon>
    </lineage>
</organism>
<protein>
    <submittedName>
        <fullName evidence="1">Uncharacterized protein</fullName>
    </submittedName>
</protein>
<proteinExistence type="predicted"/>
<sequence length="94" mass="11306">MFLIVLSFDPYLIIVRLILIFVKHYFSISVNINGLLGASEIFPSNKFSNFYIPLSLRVNIIWKFSFKLAEYAYQVLWFLDMYHNFRSRTFHFPL</sequence>
<evidence type="ECO:0000313" key="1">
    <source>
        <dbReference type="EnsemblPlants" id="TuG1812G0400003334.01.T01.cds267015"/>
    </source>
</evidence>
<evidence type="ECO:0000313" key="2">
    <source>
        <dbReference type="Proteomes" id="UP000015106"/>
    </source>
</evidence>
<keyword evidence="2" id="KW-1185">Reference proteome</keyword>
<dbReference type="AlphaFoldDB" id="A0A8R7U9A8"/>
<dbReference type="EnsemblPlants" id="TuG1812G0400003334.01.T01">
    <property type="protein sequence ID" value="TuG1812G0400003334.01.T01.cds267015"/>
    <property type="gene ID" value="TuG1812G0400003334.01"/>
</dbReference>
<reference evidence="2" key="1">
    <citation type="journal article" date="2013" name="Nature">
        <title>Draft genome of the wheat A-genome progenitor Triticum urartu.</title>
        <authorList>
            <person name="Ling H.Q."/>
            <person name="Zhao S."/>
            <person name="Liu D."/>
            <person name="Wang J."/>
            <person name="Sun H."/>
            <person name="Zhang C."/>
            <person name="Fan H."/>
            <person name="Li D."/>
            <person name="Dong L."/>
            <person name="Tao Y."/>
            <person name="Gao C."/>
            <person name="Wu H."/>
            <person name="Li Y."/>
            <person name="Cui Y."/>
            <person name="Guo X."/>
            <person name="Zheng S."/>
            <person name="Wang B."/>
            <person name="Yu K."/>
            <person name="Liang Q."/>
            <person name="Yang W."/>
            <person name="Lou X."/>
            <person name="Chen J."/>
            <person name="Feng M."/>
            <person name="Jian J."/>
            <person name="Zhang X."/>
            <person name="Luo G."/>
            <person name="Jiang Y."/>
            <person name="Liu J."/>
            <person name="Wang Z."/>
            <person name="Sha Y."/>
            <person name="Zhang B."/>
            <person name="Wu H."/>
            <person name="Tang D."/>
            <person name="Shen Q."/>
            <person name="Xue P."/>
            <person name="Zou S."/>
            <person name="Wang X."/>
            <person name="Liu X."/>
            <person name="Wang F."/>
            <person name="Yang Y."/>
            <person name="An X."/>
            <person name="Dong Z."/>
            <person name="Zhang K."/>
            <person name="Zhang X."/>
            <person name="Luo M.C."/>
            <person name="Dvorak J."/>
            <person name="Tong Y."/>
            <person name="Wang J."/>
            <person name="Yang H."/>
            <person name="Li Z."/>
            <person name="Wang D."/>
            <person name="Zhang A."/>
            <person name="Wang J."/>
        </authorList>
    </citation>
    <scope>NUCLEOTIDE SEQUENCE</scope>
    <source>
        <strain evidence="2">cv. G1812</strain>
    </source>
</reference>
<dbReference type="Gramene" id="TuG1812G0400003334.01.T01">
    <property type="protein sequence ID" value="TuG1812G0400003334.01.T01.cds267015"/>
    <property type="gene ID" value="TuG1812G0400003334.01"/>
</dbReference>